<keyword evidence="1" id="KW-0812">Transmembrane</keyword>
<gene>
    <name evidence="2" type="ordered locus">GNIT_0119</name>
</gene>
<feature type="transmembrane region" description="Helical" evidence="1">
    <location>
        <begin position="7"/>
        <end position="27"/>
    </location>
</feature>
<keyword evidence="1" id="KW-1133">Transmembrane helix</keyword>
<name>G4QIT4_GLANF</name>
<dbReference type="OrthoDB" id="5760262at2"/>
<reference evidence="2 3" key="1">
    <citation type="journal article" date="2011" name="J. Bacteriol.">
        <title>Complete genome sequence of seawater bacterium Glaciecola nitratireducens FR1064T.</title>
        <authorList>
            <person name="Bian F."/>
            <person name="Qin Q.L."/>
            <person name="Xie B.B."/>
            <person name="Shu Y.L."/>
            <person name="Zhang X.Y."/>
            <person name="Yu Y."/>
            <person name="Chen B."/>
            <person name="Chen X.L."/>
            <person name="Zhou B.C."/>
            <person name="Zhang Y.Z."/>
        </authorList>
    </citation>
    <scope>NUCLEOTIDE SEQUENCE [LARGE SCALE GENOMIC DNA]</scope>
    <source>
        <strain evidence="3">JCM 12485 / KCTC 12276 / FR1064</strain>
    </source>
</reference>
<keyword evidence="1" id="KW-0472">Membrane</keyword>
<proteinExistence type="predicted"/>
<dbReference type="AlphaFoldDB" id="G4QIT4"/>
<evidence type="ECO:0000256" key="1">
    <source>
        <dbReference type="SAM" id="Phobius"/>
    </source>
</evidence>
<organism evidence="2 3">
    <name type="scientific">Glaciecola nitratireducens (strain JCM 12485 / KCTC 12276 / FR1064)</name>
    <dbReference type="NCBI Taxonomy" id="1085623"/>
    <lineage>
        <taxon>Bacteria</taxon>
        <taxon>Pseudomonadati</taxon>
        <taxon>Pseudomonadota</taxon>
        <taxon>Gammaproteobacteria</taxon>
        <taxon>Alteromonadales</taxon>
        <taxon>Alteromonadaceae</taxon>
        <taxon>Brumicola</taxon>
    </lineage>
</organism>
<protein>
    <submittedName>
        <fullName evidence="2">Uncharacterized protein</fullName>
    </submittedName>
</protein>
<accession>G4QIT4</accession>
<sequence>MLRTYQFGTIIVLSMFVYVDVALAGLIRNGGRGSLTAQTENPYYFVENKDLIEYRTTSNGTDFDVFTGMSVSAFNNRGRNSNTIGGGSPGITAVPTNGPSPDTNCNGSYDQSEVDSIQDDIDFFGGSTGPFNEEELIKAENRLNDLENGSPCAWEITEGEDFTAFGQFNVFFDNPLVDTSILWNISGNGVNKTLAGSVNTDPNRTTPDGEIRFGNVVLDALWENLNLLPGEYNLSVSASISSNAGTFFSERKNLGNEGTQFSDPTQLRFRSEFNEAYFDWEQRKYEAEQAGEAFNEPEPPRYFEGYVVEDDSRRVVEPSSSLFFSSTTSLLQGFSAETLIVKARENQDPIAVSAPASGVFIMVGAYMILLRQRFIK</sequence>
<feature type="transmembrane region" description="Helical" evidence="1">
    <location>
        <begin position="350"/>
        <end position="370"/>
    </location>
</feature>
<dbReference type="RefSeq" id="WP_014107152.1">
    <property type="nucleotide sequence ID" value="NC_016041.1"/>
</dbReference>
<evidence type="ECO:0000313" key="3">
    <source>
        <dbReference type="Proteomes" id="UP000009282"/>
    </source>
</evidence>
<evidence type="ECO:0000313" key="2">
    <source>
        <dbReference type="EMBL" id="AEP28273.1"/>
    </source>
</evidence>
<dbReference type="KEGG" id="gni:GNIT_0119"/>
<dbReference type="eggNOG" id="ENOG502ZPPN">
    <property type="taxonomic scope" value="Bacteria"/>
</dbReference>
<dbReference type="Proteomes" id="UP000009282">
    <property type="component" value="Chromosome"/>
</dbReference>
<dbReference type="EMBL" id="CP003060">
    <property type="protein sequence ID" value="AEP28273.1"/>
    <property type="molecule type" value="Genomic_DNA"/>
</dbReference>
<dbReference type="HOGENOM" id="CLU_735214_0_0_6"/>
<keyword evidence="3" id="KW-1185">Reference proteome</keyword>